<organism evidence="1 2">
    <name type="scientific">Ophiobolus disseminans</name>
    <dbReference type="NCBI Taxonomy" id="1469910"/>
    <lineage>
        <taxon>Eukaryota</taxon>
        <taxon>Fungi</taxon>
        <taxon>Dikarya</taxon>
        <taxon>Ascomycota</taxon>
        <taxon>Pezizomycotina</taxon>
        <taxon>Dothideomycetes</taxon>
        <taxon>Pleosporomycetidae</taxon>
        <taxon>Pleosporales</taxon>
        <taxon>Pleosporineae</taxon>
        <taxon>Phaeosphaeriaceae</taxon>
        <taxon>Ophiobolus</taxon>
    </lineage>
</organism>
<dbReference type="OrthoDB" id="5423360at2759"/>
<sequence length="148" mass="16480">MSQDPQSLSDAILIMPYWSANPKYGDGANEVPSTSHTFREKFLFPVLHMPQLVLPFAQIPYESRVTGNTEYRPIATTLIGAKGSDLMFIELAKAALSQASWPTRISTGRLMYPIGDNLRNVENIQTDEFGAGFCVAKKMQQKIVPTKK</sequence>
<dbReference type="InterPro" id="IPR036928">
    <property type="entry name" value="AS_sf"/>
</dbReference>
<dbReference type="SUPFAM" id="SSF75304">
    <property type="entry name" value="Amidase signature (AS) enzymes"/>
    <property type="match status" value="1"/>
</dbReference>
<evidence type="ECO:0000313" key="1">
    <source>
        <dbReference type="EMBL" id="KAF2820532.1"/>
    </source>
</evidence>
<gene>
    <name evidence="1" type="ORF">CC86DRAFT_387012</name>
</gene>
<reference evidence="1" key="1">
    <citation type="journal article" date="2020" name="Stud. Mycol.">
        <title>101 Dothideomycetes genomes: a test case for predicting lifestyles and emergence of pathogens.</title>
        <authorList>
            <person name="Haridas S."/>
            <person name="Albert R."/>
            <person name="Binder M."/>
            <person name="Bloem J."/>
            <person name="Labutti K."/>
            <person name="Salamov A."/>
            <person name="Andreopoulos B."/>
            <person name="Baker S."/>
            <person name="Barry K."/>
            <person name="Bills G."/>
            <person name="Bluhm B."/>
            <person name="Cannon C."/>
            <person name="Castanera R."/>
            <person name="Culley D."/>
            <person name="Daum C."/>
            <person name="Ezra D."/>
            <person name="Gonzalez J."/>
            <person name="Henrissat B."/>
            <person name="Kuo A."/>
            <person name="Liang C."/>
            <person name="Lipzen A."/>
            <person name="Lutzoni F."/>
            <person name="Magnuson J."/>
            <person name="Mondo S."/>
            <person name="Nolan M."/>
            <person name="Ohm R."/>
            <person name="Pangilinan J."/>
            <person name="Park H.-J."/>
            <person name="Ramirez L."/>
            <person name="Alfaro M."/>
            <person name="Sun H."/>
            <person name="Tritt A."/>
            <person name="Yoshinaga Y."/>
            <person name="Zwiers L.-H."/>
            <person name="Turgeon B."/>
            <person name="Goodwin S."/>
            <person name="Spatafora J."/>
            <person name="Crous P."/>
            <person name="Grigoriev I."/>
        </authorList>
    </citation>
    <scope>NUCLEOTIDE SEQUENCE</scope>
    <source>
        <strain evidence="1">CBS 113818</strain>
    </source>
</reference>
<protein>
    <submittedName>
        <fullName evidence="1">Uncharacterized protein</fullName>
    </submittedName>
</protein>
<dbReference type="Proteomes" id="UP000799424">
    <property type="component" value="Unassembled WGS sequence"/>
</dbReference>
<name>A0A6A6ZHC1_9PLEO</name>
<keyword evidence="2" id="KW-1185">Reference proteome</keyword>
<evidence type="ECO:0000313" key="2">
    <source>
        <dbReference type="Proteomes" id="UP000799424"/>
    </source>
</evidence>
<dbReference type="AlphaFoldDB" id="A0A6A6ZHC1"/>
<accession>A0A6A6ZHC1</accession>
<proteinExistence type="predicted"/>
<dbReference type="EMBL" id="MU006240">
    <property type="protein sequence ID" value="KAF2820532.1"/>
    <property type="molecule type" value="Genomic_DNA"/>
</dbReference>